<evidence type="ECO:0000256" key="11">
    <source>
        <dbReference type="ARBA" id="ARBA00048366"/>
    </source>
</evidence>
<keyword evidence="8" id="KW-0547">Nucleotide-binding</keyword>
<dbReference type="KEGG" id="mamp:MAMA39_01320"/>
<dbReference type="RefSeq" id="WP_343251598.1">
    <property type="nucleotide sequence ID" value="NZ_HG937516.1"/>
</dbReference>
<evidence type="ECO:0000256" key="5">
    <source>
        <dbReference type="ARBA" id="ARBA00022679"/>
    </source>
</evidence>
<evidence type="ECO:0000256" key="2">
    <source>
        <dbReference type="ARBA" id="ARBA00007663"/>
    </source>
</evidence>
<keyword evidence="14" id="KW-1185">Reference proteome</keyword>
<evidence type="ECO:0000256" key="10">
    <source>
        <dbReference type="ARBA" id="ARBA00029774"/>
    </source>
</evidence>
<dbReference type="Pfam" id="PF01300">
    <property type="entry name" value="Sua5_yciO_yrdC"/>
    <property type="match status" value="1"/>
</dbReference>
<keyword evidence="9" id="KW-0067">ATP-binding</keyword>
<dbReference type="PROSITE" id="PS51163">
    <property type="entry name" value="YRDC"/>
    <property type="match status" value="1"/>
</dbReference>
<keyword evidence="7" id="KW-0548">Nucleotidyltransferase</keyword>
<evidence type="ECO:0000259" key="12">
    <source>
        <dbReference type="PROSITE" id="PS51163"/>
    </source>
</evidence>
<dbReference type="EMBL" id="HG937516">
    <property type="protein sequence ID" value="CDN40256.1"/>
    <property type="molecule type" value="Genomic_DNA"/>
</dbReference>
<sequence>MEIYEIFHIEKIAFLLKKNYACILETDTQLGLISHDANLLYELKKRPQIKKIVTFVSDKNAVKTDHQLFLELTKKFWPGALTLILDGISYRMPDHKQLLKILHKTGPIFSTSANLHGEKPFNKVIDYQTVSHFQNYRNRLFLVNGCAKTRLPSTVFNVNNGIISRKGLLYHELIAFLNLMKIKYVYQEK</sequence>
<evidence type="ECO:0000256" key="8">
    <source>
        <dbReference type="ARBA" id="ARBA00022741"/>
    </source>
</evidence>
<evidence type="ECO:0000256" key="1">
    <source>
        <dbReference type="ARBA" id="ARBA00004496"/>
    </source>
</evidence>
<dbReference type="InterPro" id="IPR050156">
    <property type="entry name" value="TC-AMP_synthase_SUA5"/>
</dbReference>
<accession>A0A292II40</accession>
<evidence type="ECO:0000256" key="6">
    <source>
        <dbReference type="ARBA" id="ARBA00022694"/>
    </source>
</evidence>
<keyword evidence="4" id="KW-0963">Cytoplasm</keyword>
<comment type="similarity">
    <text evidence="2">Belongs to the SUA5 family.</text>
</comment>
<dbReference type="GO" id="GO:0003725">
    <property type="term" value="F:double-stranded RNA binding"/>
    <property type="evidence" value="ECO:0007669"/>
    <property type="project" value="InterPro"/>
</dbReference>
<organism evidence="13 14">
    <name type="scientific">Mycoplasma amphoriforme A39</name>
    <dbReference type="NCBI Taxonomy" id="572419"/>
    <lineage>
        <taxon>Bacteria</taxon>
        <taxon>Bacillati</taxon>
        <taxon>Mycoplasmatota</taxon>
        <taxon>Mollicutes</taxon>
        <taxon>Mycoplasmataceae</taxon>
        <taxon>Mycoplasma</taxon>
    </lineage>
</organism>
<dbReference type="GO" id="GO:0000049">
    <property type="term" value="F:tRNA binding"/>
    <property type="evidence" value="ECO:0007669"/>
    <property type="project" value="TreeGrafter"/>
</dbReference>
<dbReference type="GO" id="GO:0005737">
    <property type="term" value="C:cytoplasm"/>
    <property type="evidence" value="ECO:0007669"/>
    <property type="project" value="UniProtKB-SubCell"/>
</dbReference>
<proteinExistence type="inferred from homology"/>
<dbReference type="AlphaFoldDB" id="A0A292II40"/>
<keyword evidence="6" id="KW-0819">tRNA processing</keyword>
<dbReference type="EC" id="2.7.7.87" evidence="3"/>
<dbReference type="GO" id="GO:0061710">
    <property type="term" value="F:L-threonylcarbamoyladenylate synthase"/>
    <property type="evidence" value="ECO:0007669"/>
    <property type="project" value="UniProtKB-EC"/>
</dbReference>
<dbReference type="InterPro" id="IPR017945">
    <property type="entry name" value="DHBP_synth_RibB-like_a/b_dom"/>
</dbReference>
<evidence type="ECO:0000256" key="9">
    <source>
        <dbReference type="ARBA" id="ARBA00022840"/>
    </source>
</evidence>
<evidence type="ECO:0000313" key="13">
    <source>
        <dbReference type="EMBL" id="CDN40256.1"/>
    </source>
</evidence>
<comment type="subcellular location">
    <subcellularLocation>
        <location evidence="1">Cytoplasm</location>
    </subcellularLocation>
</comment>
<gene>
    <name evidence="13" type="ORF">MAMA39_01320</name>
</gene>
<feature type="domain" description="YrdC-like" evidence="12">
    <location>
        <begin position="6"/>
        <end position="169"/>
    </location>
</feature>
<dbReference type="InterPro" id="IPR006070">
    <property type="entry name" value="Sua5-like_dom"/>
</dbReference>
<dbReference type="PANTHER" id="PTHR17490">
    <property type="entry name" value="SUA5"/>
    <property type="match status" value="1"/>
</dbReference>
<comment type="catalytic activity">
    <reaction evidence="11">
        <text>L-threonine + hydrogencarbonate + ATP = L-threonylcarbamoyladenylate + diphosphate + H2O</text>
        <dbReference type="Rhea" id="RHEA:36407"/>
        <dbReference type="ChEBI" id="CHEBI:15377"/>
        <dbReference type="ChEBI" id="CHEBI:17544"/>
        <dbReference type="ChEBI" id="CHEBI:30616"/>
        <dbReference type="ChEBI" id="CHEBI:33019"/>
        <dbReference type="ChEBI" id="CHEBI:57926"/>
        <dbReference type="ChEBI" id="CHEBI:73682"/>
        <dbReference type="EC" id="2.7.7.87"/>
    </reaction>
</comment>
<dbReference type="PANTHER" id="PTHR17490:SF16">
    <property type="entry name" value="THREONYLCARBAMOYL-AMP SYNTHASE"/>
    <property type="match status" value="1"/>
</dbReference>
<dbReference type="GO" id="GO:0008033">
    <property type="term" value="P:tRNA processing"/>
    <property type="evidence" value="ECO:0007669"/>
    <property type="project" value="UniProtKB-KW"/>
</dbReference>
<evidence type="ECO:0000313" key="14">
    <source>
        <dbReference type="Proteomes" id="UP000261764"/>
    </source>
</evidence>
<keyword evidence="5" id="KW-0808">Transferase</keyword>
<evidence type="ECO:0000256" key="3">
    <source>
        <dbReference type="ARBA" id="ARBA00012584"/>
    </source>
</evidence>
<evidence type="ECO:0000256" key="4">
    <source>
        <dbReference type="ARBA" id="ARBA00022490"/>
    </source>
</evidence>
<dbReference type="GO" id="GO:0005524">
    <property type="term" value="F:ATP binding"/>
    <property type="evidence" value="ECO:0007669"/>
    <property type="project" value="UniProtKB-KW"/>
</dbReference>
<protein>
    <recommendedName>
        <fullName evidence="10">L-threonylcarbamoyladenylate synthase</fullName>
        <ecNumber evidence="3">2.7.7.87</ecNumber>
    </recommendedName>
    <alternativeName>
        <fullName evidence="10">L-threonylcarbamoyladenylate synthase</fullName>
    </alternativeName>
</protein>
<evidence type="ECO:0000256" key="7">
    <source>
        <dbReference type="ARBA" id="ARBA00022695"/>
    </source>
</evidence>
<name>A0A292II40_9MOLU</name>
<dbReference type="GO" id="GO:0006450">
    <property type="term" value="P:regulation of translational fidelity"/>
    <property type="evidence" value="ECO:0007669"/>
    <property type="project" value="TreeGrafter"/>
</dbReference>
<dbReference type="Proteomes" id="UP000261764">
    <property type="component" value="Chromosome I"/>
</dbReference>
<reference evidence="13 14" key="1">
    <citation type="journal article" date="2015" name="Clin. Infect. Dis.">
        <title>Genomic Investigations unmask Mycoplasma amphoriforme, a new respiratory pathogen.</title>
        <authorList>
            <person name="Gillespie S.H."/>
            <person name="Ling C.L."/>
            <person name="Oravcova K."/>
            <person name="Pinheiro M."/>
            <person name="Wells L."/>
            <person name="Bryant J.M."/>
            <person name="McHugh T.D."/>
            <person name="Bebear C."/>
            <person name="Webster D."/>
            <person name="Harris S.R."/>
            <person name="Seth-Smith H.M."/>
            <person name="Thomson N.R."/>
        </authorList>
    </citation>
    <scope>NUCLEOTIDE SEQUENCE [LARGE SCALE GENOMIC DNA]</scope>
    <source>
        <strain evidence="13 14">A39</strain>
    </source>
</reference>
<dbReference type="Gene3D" id="3.90.870.10">
    <property type="entry name" value="DHBP synthase"/>
    <property type="match status" value="1"/>
</dbReference>
<dbReference type="SUPFAM" id="SSF55821">
    <property type="entry name" value="YrdC/RibB"/>
    <property type="match status" value="1"/>
</dbReference>